<feature type="transmembrane region" description="Helical" evidence="1">
    <location>
        <begin position="6"/>
        <end position="25"/>
    </location>
</feature>
<organism evidence="2 3">
    <name type="scientific">Lujinxingia vulgaris</name>
    <dbReference type="NCBI Taxonomy" id="2600176"/>
    <lineage>
        <taxon>Bacteria</taxon>
        <taxon>Deltaproteobacteria</taxon>
        <taxon>Bradymonadales</taxon>
        <taxon>Lujinxingiaceae</taxon>
        <taxon>Lujinxingia</taxon>
    </lineage>
</organism>
<dbReference type="Proteomes" id="UP000321046">
    <property type="component" value="Unassembled WGS sequence"/>
</dbReference>
<dbReference type="AlphaFoldDB" id="A0A5C6X418"/>
<dbReference type="OrthoDB" id="3422146at2"/>
<evidence type="ECO:0000313" key="3">
    <source>
        <dbReference type="Proteomes" id="UP000321046"/>
    </source>
</evidence>
<keyword evidence="1" id="KW-0472">Membrane</keyword>
<protein>
    <recommendedName>
        <fullName evidence="4">Potassium channel domain-containing protein</fullName>
    </recommendedName>
</protein>
<accession>A0A5C6X418</accession>
<keyword evidence="1" id="KW-0812">Transmembrane</keyword>
<evidence type="ECO:0008006" key="4">
    <source>
        <dbReference type="Google" id="ProtNLM"/>
    </source>
</evidence>
<reference evidence="2 3" key="1">
    <citation type="submission" date="2019-08" db="EMBL/GenBank/DDBJ databases">
        <title>Bradymonadales sp. TMQ2.</title>
        <authorList>
            <person name="Liang Q."/>
        </authorList>
    </citation>
    <scope>NUCLEOTIDE SEQUENCE [LARGE SCALE GENOMIC DNA]</scope>
    <source>
        <strain evidence="2 3">TMQ2</strain>
    </source>
</reference>
<gene>
    <name evidence="2" type="ORF">FRC96_13965</name>
</gene>
<name>A0A5C6X418_9DELT</name>
<feature type="transmembrane region" description="Helical" evidence="1">
    <location>
        <begin position="135"/>
        <end position="163"/>
    </location>
</feature>
<dbReference type="RefSeq" id="WP_146975234.1">
    <property type="nucleotide sequence ID" value="NZ_VOSL01000055.1"/>
</dbReference>
<keyword evidence="1" id="KW-1133">Transmembrane helix</keyword>
<proteinExistence type="predicted"/>
<dbReference type="SUPFAM" id="SSF81324">
    <property type="entry name" value="Voltage-gated potassium channels"/>
    <property type="match status" value="1"/>
</dbReference>
<dbReference type="EMBL" id="VOSL01000055">
    <property type="protein sequence ID" value="TXD34303.1"/>
    <property type="molecule type" value="Genomic_DNA"/>
</dbReference>
<comment type="caution">
    <text evidence="2">The sequence shown here is derived from an EMBL/GenBank/DDBJ whole genome shotgun (WGS) entry which is preliminary data.</text>
</comment>
<evidence type="ECO:0000313" key="2">
    <source>
        <dbReference type="EMBL" id="TXD34303.1"/>
    </source>
</evidence>
<evidence type="ECO:0000256" key="1">
    <source>
        <dbReference type="SAM" id="Phobius"/>
    </source>
</evidence>
<sequence>MEVPGWLWAGLGLGLLVGAMLDLFWTTLWQDGGAGPLTTRLGAGLWWLGRSALGKLAGVRLSLMGPFILLATVMMWMTMFWLAWVFLLSASPVLLAPAFGEDGVASWPERFYYVGSAFFTLGNGDYQTAGEFWQISSVLCAGSGMLMITLSISYVIAVLSAVVTRRRLATQIFAIGSTPEQWVLNAWDGESLSGSDGVLPAIAELLTEVTEQQLAYPVVHYYHADAPYKAMPMAVAMFDEGLTLIECGVEESCRPGRLTMLLARNSVQRYLSTLREGWISPEKPMPEFPNLGELRESGMATLDEVFYEAQVHQLERRRKMLRGAVEHDGWEWDDLGRVGRSVAGGGATE</sequence>